<dbReference type="AlphaFoldDB" id="A0A4R5BBG0"/>
<name>A0A4R5BBG0_9PSEU</name>
<dbReference type="InterPro" id="IPR003439">
    <property type="entry name" value="ABC_transporter-like_ATP-bd"/>
</dbReference>
<dbReference type="Proteomes" id="UP000294723">
    <property type="component" value="Unassembled WGS sequence"/>
</dbReference>
<dbReference type="CDD" id="cd03214">
    <property type="entry name" value="ABC_Iron-Siderophores_B12_Hemin"/>
    <property type="match status" value="1"/>
</dbReference>
<dbReference type="GO" id="GO:0005524">
    <property type="term" value="F:ATP binding"/>
    <property type="evidence" value="ECO:0007669"/>
    <property type="project" value="UniProtKB-KW"/>
</dbReference>
<dbReference type="InterPro" id="IPR003593">
    <property type="entry name" value="AAA+_ATPase"/>
</dbReference>
<dbReference type="PANTHER" id="PTHR42794">
    <property type="entry name" value="HEMIN IMPORT ATP-BINDING PROTEIN HMUV"/>
    <property type="match status" value="1"/>
</dbReference>
<accession>A0A4R5BBG0</accession>
<keyword evidence="3 7" id="KW-0067">ATP-binding</keyword>
<dbReference type="GO" id="GO:0016887">
    <property type="term" value="F:ATP hydrolysis activity"/>
    <property type="evidence" value="ECO:0007669"/>
    <property type="project" value="InterPro"/>
</dbReference>
<evidence type="ECO:0000256" key="2">
    <source>
        <dbReference type="ARBA" id="ARBA00022741"/>
    </source>
</evidence>
<organism evidence="7 8">
    <name type="scientific">Saccharopolyspora karakumensis</name>
    <dbReference type="NCBI Taxonomy" id="2530386"/>
    <lineage>
        <taxon>Bacteria</taxon>
        <taxon>Bacillati</taxon>
        <taxon>Actinomycetota</taxon>
        <taxon>Actinomycetes</taxon>
        <taxon>Pseudonocardiales</taxon>
        <taxon>Pseudonocardiaceae</taxon>
        <taxon>Saccharopolyspora</taxon>
    </lineage>
</organism>
<feature type="domain" description="ABC transporter" evidence="6">
    <location>
        <begin position="4"/>
        <end position="239"/>
    </location>
</feature>
<sequence length="271" mass="28987">MSRLEIRDLAAGYRRRPVVSGVSSTVDTGGWLSIIGPNGAGKSTLLKAVAGLLCHTGDVLVDGRRTASLRRRERARTLAYAPQIPQLPLGLTVTDYVLLGRTPHLGPLGREGRSDLDVVDELLARLDLSHLAGRSLHTLSGGERQRTVLARALAQRAGVLLLDEPTTGLDIGHAQSLLDLVDDLRTELGTTVITTLHDLTLAAQYADELLLLSNGTPAAHGTPAEVLTPETLNTHYAARTTVLHTPNGTPVITPTRLDRPDFSGNPTPDFH</sequence>
<dbReference type="InterPro" id="IPR027417">
    <property type="entry name" value="P-loop_NTPase"/>
</dbReference>
<dbReference type="Pfam" id="PF00005">
    <property type="entry name" value="ABC_tran"/>
    <property type="match status" value="1"/>
</dbReference>
<keyword evidence="1" id="KW-0813">Transport</keyword>
<keyword evidence="4" id="KW-1278">Translocase</keyword>
<dbReference type="Gene3D" id="3.40.50.300">
    <property type="entry name" value="P-loop containing nucleotide triphosphate hydrolases"/>
    <property type="match status" value="1"/>
</dbReference>
<dbReference type="PROSITE" id="PS50893">
    <property type="entry name" value="ABC_TRANSPORTER_2"/>
    <property type="match status" value="1"/>
</dbReference>
<proteinExistence type="predicted"/>
<evidence type="ECO:0000256" key="4">
    <source>
        <dbReference type="ARBA" id="ARBA00022967"/>
    </source>
</evidence>
<evidence type="ECO:0000313" key="7">
    <source>
        <dbReference type="EMBL" id="TDD82070.1"/>
    </source>
</evidence>
<protein>
    <submittedName>
        <fullName evidence="7">ABC transporter ATP-binding protein</fullName>
    </submittedName>
</protein>
<gene>
    <name evidence="7" type="ORF">E1202_27955</name>
</gene>
<evidence type="ECO:0000256" key="3">
    <source>
        <dbReference type="ARBA" id="ARBA00022840"/>
    </source>
</evidence>
<dbReference type="EMBL" id="SMLA01000069">
    <property type="protein sequence ID" value="TDD82070.1"/>
    <property type="molecule type" value="Genomic_DNA"/>
</dbReference>
<evidence type="ECO:0000256" key="5">
    <source>
        <dbReference type="SAM" id="MobiDB-lite"/>
    </source>
</evidence>
<evidence type="ECO:0000256" key="1">
    <source>
        <dbReference type="ARBA" id="ARBA00022448"/>
    </source>
</evidence>
<comment type="caution">
    <text evidence="7">The sequence shown here is derived from an EMBL/GenBank/DDBJ whole genome shotgun (WGS) entry which is preliminary data.</text>
</comment>
<keyword evidence="2" id="KW-0547">Nucleotide-binding</keyword>
<keyword evidence="8" id="KW-1185">Reference proteome</keyword>
<feature type="region of interest" description="Disordered" evidence="5">
    <location>
        <begin position="244"/>
        <end position="271"/>
    </location>
</feature>
<dbReference type="RefSeq" id="WP_132686323.1">
    <property type="nucleotide sequence ID" value="NZ_SMLA01000069.1"/>
</dbReference>
<reference evidence="7 8" key="1">
    <citation type="submission" date="2019-03" db="EMBL/GenBank/DDBJ databases">
        <title>Draft genome sequences of novel Actinobacteria.</title>
        <authorList>
            <person name="Sahin N."/>
            <person name="Ay H."/>
            <person name="Saygin H."/>
        </authorList>
    </citation>
    <scope>NUCLEOTIDE SEQUENCE [LARGE SCALE GENOMIC DNA]</scope>
    <source>
        <strain evidence="7 8">5K548</strain>
    </source>
</reference>
<dbReference type="SMART" id="SM00382">
    <property type="entry name" value="AAA"/>
    <property type="match status" value="1"/>
</dbReference>
<dbReference type="PANTHER" id="PTHR42794:SF1">
    <property type="entry name" value="HEMIN IMPORT ATP-BINDING PROTEIN HMUV"/>
    <property type="match status" value="1"/>
</dbReference>
<evidence type="ECO:0000259" key="6">
    <source>
        <dbReference type="PROSITE" id="PS50893"/>
    </source>
</evidence>
<dbReference type="FunFam" id="3.40.50.300:FF:000134">
    <property type="entry name" value="Iron-enterobactin ABC transporter ATP-binding protein"/>
    <property type="match status" value="1"/>
</dbReference>
<dbReference type="SUPFAM" id="SSF52540">
    <property type="entry name" value="P-loop containing nucleoside triphosphate hydrolases"/>
    <property type="match status" value="1"/>
</dbReference>
<evidence type="ECO:0000313" key="8">
    <source>
        <dbReference type="Proteomes" id="UP000294723"/>
    </source>
</evidence>